<proteinExistence type="predicted"/>
<dbReference type="Proteomes" id="UP001596137">
    <property type="component" value="Unassembled WGS sequence"/>
</dbReference>
<accession>A0ABW1NNF2</accession>
<dbReference type="EMBL" id="JBHSRF010000050">
    <property type="protein sequence ID" value="MFC6084835.1"/>
    <property type="molecule type" value="Genomic_DNA"/>
</dbReference>
<sequence length="115" mass="12852">MSERMVRVERDVWIMLVALSPRSVSGWVAGKNSIFDDPEFQRIYLACDQAFDWDPGDERLADLAGAITDWTARRGPEDPGSEPGTLGLIFSRVLDSSPAWRRLVQLLALPVPRPA</sequence>
<gene>
    <name evidence="1" type="ORF">ACFP1K_26985</name>
</gene>
<evidence type="ECO:0000313" key="1">
    <source>
        <dbReference type="EMBL" id="MFC6084835.1"/>
    </source>
</evidence>
<keyword evidence="2" id="KW-1185">Reference proteome</keyword>
<evidence type="ECO:0000313" key="2">
    <source>
        <dbReference type="Proteomes" id="UP001596137"/>
    </source>
</evidence>
<reference evidence="2" key="1">
    <citation type="journal article" date="2019" name="Int. J. Syst. Evol. Microbiol.">
        <title>The Global Catalogue of Microorganisms (GCM) 10K type strain sequencing project: providing services to taxonomists for standard genome sequencing and annotation.</title>
        <authorList>
            <consortium name="The Broad Institute Genomics Platform"/>
            <consortium name="The Broad Institute Genome Sequencing Center for Infectious Disease"/>
            <person name="Wu L."/>
            <person name="Ma J."/>
        </authorList>
    </citation>
    <scope>NUCLEOTIDE SEQUENCE [LARGE SCALE GENOMIC DNA]</scope>
    <source>
        <strain evidence="2">JCM 30346</strain>
    </source>
</reference>
<comment type="caution">
    <text evidence="1">The sequence shown here is derived from an EMBL/GenBank/DDBJ whole genome shotgun (WGS) entry which is preliminary data.</text>
</comment>
<name>A0ABW1NNF2_9ACTN</name>
<organism evidence="1 2">
    <name type="scientific">Sphaerisporangium aureirubrum</name>
    <dbReference type="NCBI Taxonomy" id="1544736"/>
    <lineage>
        <taxon>Bacteria</taxon>
        <taxon>Bacillati</taxon>
        <taxon>Actinomycetota</taxon>
        <taxon>Actinomycetes</taxon>
        <taxon>Streptosporangiales</taxon>
        <taxon>Streptosporangiaceae</taxon>
        <taxon>Sphaerisporangium</taxon>
    </lineage>
</organism>
<protein>
    <submittedName>
        <fullName evidence="1">Uncharacterized protein</fullName>
    </submittedName>
</protein>
<dbReference type="RefSeq" id="WP_380758318.1">
    <property type="nucleotide sequence ID" value="NZ_JBHSRF010000050.1"/>
</dbReference>